<dbReference type="EMBL" id="AQHZ01000029">
    <property type="protein sequence ID" value="ENO17331.1"/>
    <property type="molecule type" value="Genomic_DNA"/>
</dbReference>
<gene>
    <name evidence="3" type="ORF">HMPREF9004_1873</name>
</gene>
<evidence type="ECO:0000256" key="1">
    <source>
        <dbReference type="SAM" id="MobiDB-lite"/>
    </source>
</evidence>
<dbReference type="HOGENOM" id="CLU_041664_1_0_11"/>
<evidence type="ECO:0000259" key="2">
    <source>
        <dbReference type="Pfam" id="PF01636"/>
    </source>
</evidence>
<evidence type="ECO:0000313" key="3">
    <source>
        <dbReference type="EMBL" id="ENO17331.1"/>
    </source>
</evidence>
<dbReference type="STRING" id="888050.HMPREF9004_1873"/>
<proteinExistence type="predicted"/>
<dbReference type="PATRIC" id="fig|888050.3.peg.1791"/>
<sequence length="363" mass="39632">MYRGSVKRAKTPLELAALATCAVPGFQIVALCAPQFSDEVSSVTGVIDARGDKWTVTCPHDSVGGLDLDAESGVLARLAKARDARKLPFDVPRIHGMTFTPQGDRVIVHQNLGGRTMTEEDFDDPHILPSSLGKSLAALHNLPPSTYTGVDLPAYSATECRDRHYALLDEAAANVLIPANLWNRWDAALEEISLWRFAPAPIHGDLQGNSLVLDHSVVRAMTGFSSAHVGDPAQDIAWILAQACEAFLTRFREAYSQERSVVDLHLFTRAQLLSELAIIRWLVHGLHAEDSSIIEDARDMLTDLSQDLGEDELVARRSYSPSAKVESTVQDIEEKDGIDPHSAPTQPLSMSEHAQTVEDEEGA</sequence>
<organism evidence="3 4">
    <name type="scientific">Schaalia cardiffensis F0333</name>
    <dbReference type="NCBI Taxonomy" id="888050"/>
    <lineage>
        <taxon>Bacteria</taxon>
        <taxon>Bacillati</taxon>
        <taxon>Actinomycetota</taxon>
        <taxon>Actinomycetes</taxon>
        <taxon>Actinomycetales</taxon>
        <taxon>Actinomycetaceae</taxon>
        <taxon>Schaalia</taxon>
    </lineage>
</organism>
<reference evidence="3 4" key="1">
    <citation type="submission" date="2013-03" db="EMBL/GenBank/DDBJ databases">
        <title>Reference genome for the Human Microbiome Project.</title>
        <authorList>
            <person name="Aqrawi P."/>
            <person name="Ayvaz T."/>
            <person name="Bess C."/>
            <person name="Blankenburg K."/>
            <person name="Coyle M."/>
            <person name="Deng J."/>
            <person name="Forbes L."/>
            <person name="Fowler G."/>
            <person name="Francisco L."/>
            <person name="Fu Q."/>
            <person name="Gibbs R."/>
            <person name="Gross S."/>
            <person name="Gubbala S."/>
            <person name="Hale W."/>
            <person name="Hemphill L."/>
            <person name="Highlander S."/>
            <person name="Hirani K."/>
            <person name="Jackson L."/>
            <person name="Jakkamsetti A."/>
            <person name="Javaid M."/>
            <person name="Jayaseelan J.C."/>
            <person name="Jiang H."/>
            <person name="Joshi V."/>
            <person name="Korchina V."/>
            <person name="Kovar C."/>
            <person name="Lara F."/>
            <person name="Lee S."/>
            <person name="Liu Y."/>
            <person name="Mata R."/>
            <person name="Mathew T."/>
            <person name="Munidasa M."/>
            <person name="Muzny D."/>
            <person name="Nazareth L."/>
            <person name="Ngo R."/>
            <person name="Nguyen L."/>
            <person name="Nguyen N."/>
            <person name="Okwuonu G."/>
            <person name="Ongeri F."/>
            <person name="Palculict T."/>
            <person name="Patil S."/>
            <person name="Petrosino J."/>
            <person name="Pham C."/>
            <person name="Pham P."/>
            <person name="Pu L.-L."/>
            <person name="Qin X."/>
            <person name="Qu J."/>
            <person name="Reid J."/>
            <person name="Ross M."/>
            <person name="Ruth R."/>
            <person name="Saada N."/>
            <person name="San Lucas F."/>
            <person name="Santibanez J."/>
            <person name="Shang Y."/>
            <person name="Simmons D."/>
            <person name="Song X.-Z."/>
            <person name="Tang L.-Y."/>
            <person name="Thornton R."/>
            <person name="Warren J."/>
            <person name="Weissenberger G."/>
            <person name="Wilczek-Boney K."/>
            <person name="Worley K."/>
            <person name="Youmans B."/>
            <person name="Zhang J."/>
            <person name="Zhang L."/>
            <person name="Zhao Z."/>
            <person name="Zhou C."/>
            <person name="Zhu D."/>
            <person name="Zhu Y."/>
        </authorList>
    </citation>
    <scope>NUCLEOTIDE SEQUENCE [LARGE SCALE GENOMIC DNA]</scope>
    <source>
        <strain evidence="3 4">F0333</strain>
    </source>
</reference>
<feature type="compositionally biased region" description="Polar residues" evidence="1">
    <location>
        <begin position="343"/>
        <end position="354"/>
    </location>
</feature>
<comment type="caution">
    <text evidence="3">The sequence shown here is derived from an EMBL/GenBank/DDBJ whole genome shotgun (WGS) entry which is preliminary data.</text>
</comment>
<dbReference type="SUPFAM" id="SSF56112">
    <property type="entry name" value="Protein kinase-like (PK-like)"/>
    <property type="match status" value="1"/>
</dbReference>
<protein>
    <recommendedName>
        <fullName evidence="2">Aminoglycoside phosphotransferase domain-containing protein</fullName>
    </recommendedName>
</protein>
<dbReference type="Proteomes" id="UP000013015">
    <property type="component" value="Unassembled WGS sequence"/>
</dbReference>
<evidence type="ECO:0000313" key="4">
    <source>
        <dbReference type="Proteomes" id="UP000013015"/>
    </source>
</evidence>
<dbReference type="InterPro" id="IPR002575">
    <property type="entry name" value="Aminoglycoside_PTrfase"/>
</dbReference>
<dbReference type="Pfam" id="PF01636">
    <property type="entry name" value="APH"/>
    <property type="match status" value="1"/>
</dbReference>
<feature type="compositionally biased region" description="Polar residues" evidence="1">
    <location>
        <begin position="319"/>
        <end position="330"/>
    </location>
</feature>
<feature type="domain" description="Aminoglycoside phosphotransferase" evidence="2">
    <location>
        <begin position="53"/>
        <end position="260"/>
    </location>
</feature>
<accession>N6X0M8</accession>
<keyword evidence="4" id="KW-1185">Reference proteome</keyword>
<dbReference type="AlphaFoldDB" id="N6X0M8"/>
<feature type="region of interest" description="Disordered" evidence="1">
    <location>
        <begin position="319"/>
        <end position="363"/>
    </location>
</feature>
<dbReference type="Gene3D" id="3.90.1200.10">
    <property type="match status" value="1"/>
</dbReference>
<name>N6X0M8_9ACTO</name>
<dbReference type="eggNOG" id="COG3173">
    <property type="taxonomic scope" value="Bacteria"/>
</dbReference>
<dbReference type="InterPro" id="IPR011009">
    <property type="entry name" value="Kinase-like_dom_sf"/>
</dbReference>